<gene>
    <name evidence="2" type="ORF">NIES593_19900</name>
</gene>
<keyword evidence="3" id="KW-1185">Reference proteome</keyword>
<organism evidence="2 3">
    <name type="scientific">Hydrococcus rivularis NIES-593</name>
    <dbReference type="NCBI Taxonomy" id="1921803"/>
    <lineage>
        <taxon>Bacteria</taxon>
        <taxon>Bacillati</taxon>
        <taxon>Cyanobacteriota</taxon>
        <taxon>Cyanophyceae</taxon>
        <taxon>Pleurocapsales</taxon>
        <taxon>Hydrococcaceae</taxon>
        <taxon>Hydrococcus</taxon>
    </lineage>
</organism>
<proteinExistence type="predicted"/>
<dbReference type="AlphaFoldDB" id="A0A1U7H996"/>
<comment type="caution">
    <text evidence="2">The sequence shown here is derived from an EMBL/GenBank/DDBJ whole genome shotgun (WGS) entry which is preliminary data.</text>
</comment>
<accession>A0A1U7H996</accession>
<sequence>MTNSKDVWQQPEIISWSQILLNSYEKLLKKPLIERKGDRLEQAKALFLAPFVVVSHGTESDPILNYGNQMALTLWEMSWQDFIATPSRLTAEPINREERERMLALAAQQGFIDDYRGIRISKTGRRFLIEGAIVWNLTDFQNCVAGQAATFSQWSFLE</sequence>
<evidence type="ECO:0000313" key="2">
    <source>
        <dbReference type="EMBL" id="OKH20153.1"/>
    </source>
</evidence>
<dbReference type="InterPro" id="IPR013978">
    <property type="entry name" value="MEKHLA"/>
</dbReference>
<evidence type="ECO:0000259" key="1">
    <source>
        <dbReference type="Pfam" id="PF08670"/>
    </source>
</evidence>
<name>A0A1U7H996_9CYAN</name>
<protein>
    <submittedName>
        <fullName evidence="2">MEKHLA domain-containing protein</fullName>
    </submittedName>
</protein>
<dbReference type="RefSeq" id="WP_073601244.1">
    <property type="nucleotide sequence ID" value="NZ_MRCB01000034.1"/>
</dbReference>
<evidence type="ECO:0000313" key="3">
    <source>
        <dbReference type="Proteomes" id="UP000186868"/>
    </source>
</evidence>
<dbReference type="Pfam" id="PF08670">
    <property type="entry name" value="MEKHLA"/>
    <property type="match status" value="1"/>
</dbReference>
<dbReference type="OrthoDB" id="9794448at2"/>
<dbReference type="STRING" id="1921803.NIES593_19900"/>
<feature type="domain" description="MEKHLA" evidence="1">
    <location>
        <begin position="15"/>
        <end position="156"/>
    </location>
</feature>
<reference evidence="2 3" key="1">
    <citation type="submission" date="2016-11" db="EMBL/GenBank/DDBJ databases">
        <title>Draft Genome Sequences of Nine Cyanobacterial Strains from Diverse Habitats.</title>
        <authorList>
            <person name="Zhu T."/>
            <person name="Hou S."/>
            <person name="Lu X."/>
            <person name="Hess W.R."/>
        </authorList>
    </citation>
    <scope>NUCLEOTIDE SEQUENCE [LARGE SCALE GENOMIC DNA]</scope>
    <source>
        <strain evidence="2 3">NIES-593</strain>
    </source>
</reference>
<dbReference type="Proteomes" id="UP000186868">
    <property type="component" value="Unassembled WGS sequence"/>
</dbReference>
<dbReference type="EMBL" id="MRCB01000034">
    <property type="protein sequence ID" value="OKH20153.1"/>
    <property type="molecule type" value="Genomic_DNA"/>
</dbReference>